<dbReference type="Proteomes" id="UP001060085">
    <property type="component" value="Linkage Group LG02"/>
</dbReference>
<comment type="caution">
    <text evidence="1">The sequence shown here is derived from an EMBL/GenBank/DDBJ whole genome shotgun (WGS) entry which is preliminary data.</text>
</comment>
<gene>
    <name evidence="1" type="ORF">M9H77_08145</name>
</gene>
<name>A0ACC0BWZ1_CATRO</name>
<organism evidence="1 2">
    <name type="scientific">Catharanthus roseus</name>
    <name type="common">Madagascar periwinkle</name>
    <name type="synonym">Vinca rosea</name>
    <dbReference type="NCBI Taxonomy" id="4058"/>
    <lineage>
        <taxon>Eukaryota</taxon>
        <taxon>Viridiplantae</taxon>
        <taxon>Streptophyta</taxon>
        <taxon>Embryophyta</taxon>
        <taxon>Tracheophyta</taxon>
        <taxon>Spermatophyta</taxon>
        <taxon>Magnoliopsida</taxon>
        <taxon>eudicotyledons</taxon>
        <taxon>Gunneridae</taxon>
        <taxon>Pentapetalae</taxon>
        <taxon>asterids</taxon>
        <taxon>lamiids</taxon>
        <taxon>Gentianales</taxon>
        <taxon>Apocynaceae</taxon>
        <taxon>Rauvolfioideae</taxon>
        <taxon>Vinceae</taxon>
        <taxon>Catharanthinae</taxon>
        <taxon>Catharanthus</taxon>
    </lineage>
</organism>
<evidence type="ECO:0000313" key="1">
    <source>
        <dbReference type="EMBL" id="KAI5677195.1"/>
    </source>
</evidence>
<accession>A0ACC0BWZ1</accession>
<reference evidence="2" key="1">
    <citation type="journal article" date="2023" name="Nat. Plants">
        <title>Single-cell RNA sequencing provides a high-resolution roadmap for understanding the multicellular compartmentation of specialized metabolism.</title>
        <authorList>
            <person name="Sun S."/>
            <person name="Shen X."/>
            <person name="Li Y."/>
            <person name="Li Y."/>
            <person name="Wang S."/>
            <person name="Li R."/>
            <person name="Zhang H."/>
            <person name="Shen G."/>
            <person name="Guo B."/>
            <person name="Wei J."/>
            <person name="Xu J."/>
            <person name="St-Pierre B."/>
            <person name="Chen S."/>
            <person name="Sun C."/>
        </authorList>
    </citation>
    <scope>NUCLEOTIDE SEQUENCE [LARGE SCALE GENOMIC DNA]</scope>
</reference>
<protein>
    <submittedName>
        <fullName evidence="1">Uncharacterized protein</fullName>
    </submittedName>
</protein>
<evidence type="ECO:0000313" key="2">
    <source>
        <dbReference type="Proteomes" id="UP001060085"/>
    </source>
</evidence>
<sequence length="187" mass="21205">MLPASINNGISELEFLVVDIPSSYNRIVVRPALSKLKATILTYSSTVREKDQSGQKLSTAHGSVGQQHKRAGFVLERIDWTEFSYALKYSFLVSHNESKYGAYLAGLRIALAMNIDQLIIRGNSKVVFGQVMGSFKEKEDNMKKYSVLEKELALHFKSTRLKEIDRRQNQKADDFSKSISWVEIGRI</sequence>
<proteinExistence type="predicted"/>
<keyword evidence="2" id="KW-1185">Reference proteome</keyword>
<dbReference type="EMBL" id="CM044702">
    <property type="protein sequence ID" value="KAI5677195.1"/>
    <property type="molecule type" value="Genomic_DNA"/>
</dbReference>